<protein>
    <submittedName>
        <fullName evidence="1">Uncharacterized protein</fullName>
    </submittedName>
</protein>
<name>A0A0B2PMP0_GLYSO</name>
<dbReference type="EMBL" id="KN665560">
    <property type="protein sequence ID" value="KHN08908.1"/>
    <property type="molecule type" value="Genomic_DNA"/>
</dbReference>
<sequence>MTHRYEWPSSSYNIATSHTFKSNKQAKLPRETTFVIILKLCSSSNGKANHDSVRGVFSTNFGNYTFFS</sequence>
<gene>
    <name evidence="1" type="ORF">glysoja_029485</name>
</gene>
<dbReference type="Proteomes" id="UP000053555">
    <property type="component" value="Unassembled WGS sequence"/>
</dbReference>
<evidence type="ECO:0000313" key="1">
    <source>
        <dbReference type="EMBL" id="KHN08908.1"/>
    </source>
</evidence>
<proteinExistence type="predicted"/>
<reference evidence="1" key="1">
    <citation type="submission" date="2014-07" db="EMBL/GenBank/DDBJ databases">
        <title>Identification of a novel salt tolerance gene in wild soybean by whole-genome sequencing.</title>
        <authorList>
            <person name="Lam H.-M."/>
            <person name="Qi X."/>
            <person name="Li M.-W."/>
            <person name="Liu X."/>
            <person name="Xie M."/>
            <person name="Ni M."/>
            <person name="Xu X."/>
        </authorList>
    </citation>
    <scope>NUCLEOTIDE SEQUENCE [LARGE SCALE GENOMIC DNA]</scope>
    <source>
        <tissue evidence="1">Root</tissue>
    </source>
</reference>
<accession>A0A0B2PMP0</accession>
<organism evidence="1">
    <name type="scientific">Glycine soja</name>
    <name type="common">Wild soybean</name>
    <dbReference type="NCBI Taxonomy" id="3848"/>
    <lineage>
        <taxon>Eukaryota</taxon>
        <taxon>Viridiplantae</taxon>
        <taxon>Streptophyta</taxon>
        <taxon>Embryophyta</taxon>
        <taxon>Tracheophyta</taxon>
        <taxon>Spermatophyta</taxon>
        <taxon>Magnoliopsida</taxon>
        <taxon>eudicotyledons</taxon>
        <taxon>Gunneridae</taxon>
        <taxon>Pentapetalae</taxon>
        <taxon>rosids</taxon>
        <taxon>fabids</taxon>
        <taxon>Fabales</taxon>
        <taxon>Fabaceae</taxon>
        <taxon>Papilionoideae</taxon>
        <taxon>50 kb inversion clade</taxon>
        <taxon>NPAAA clade</taxon>
        <taxon>indigoferoid/millettioid clade</taxon>
        <taxon>Phaseoleae</taxon>
        <taxon>Glycine</taxon>
        <taxon>Glycine subgen. Soja</taxon>
    </lineage>
</organism>
<dbReference type="AlphaFoldDB" id="A0A0B2PMP0"/>